<evidence type="ECO:0000313" key="2">
    <source>
        <dbReference type="Proteomes" id="UP000199403"/>
    </source>
</evidence>
<dbReference type="EMBL" id="FNZH01000004">
    <property type="protein sequence ID" value="SEJ50855.1"/>
    <property type="molecule type" value="Genomic_DNA"/>
</dbReference>
<sequence>MPMKKFLTKLYSFLFPLLVSGLLLELLIRSIPNDYLFKRKMIESGADDIAVLVLGTSHAWEGVNPAFFTLRTFNAGHAAQSVDIDLALFRRFSSHLSNLKAILLPIDYPSLIFRTSTSSDDWRMKNYHLYYGLRTTFDPKHYSEILSVRFKTNVIRVYKHYLQGKSFVFSDSSGFYIKEGYVEDLKTSGVRDATLHSQLDLSMMQENLKCLQEFIHEAKARDIVVLFYSSPMSNQYRSRLDEKQLNLTYQMVERLVEEDHVFYRDFLDDPRFTDADFRNATHLNGTGAKKLSELLNRELELIVSINKHSK</sequence>
<keyword evidence="2" id="KW-1185">Reference proteome</keyword>
<evidence type="ECO:0000313" key="1">
    <source>
        <dbReference type="EMBL" id="SEJ50855.1"/>
    </source>
</evidence>
<dbReference type="SUPFAM" id="SSF52266">
    <property type="entry name" value="SGNH hydrolase"/>
    <property type="match status" value="1"/>
</dbReference>
<organism evidence="1 2">
    <name type="scientific">Cyclobacterium xiamenense</name>
    <dbReference type="NCBI Taxonomy" id="1297121"/>
    <lineage>
        <taxon>Bacteria</taxon>
        <taxon>Pseudomonadati</taxon>
        <taxon>Bacteroidota</taxon>
        <taxon>Cytophagia</taxon>
        <taxon>Cytophagales</taxon>
        <taxon>Cyclobacteriaceae</taxon>
        <taxon>Cyclobacterium</taxon>
    </lineage>
</organism>
<dbReference type="AlphaFoldDB" id="A0A1H6ZPX1"/>
<accession>A0A1H6ZPX1</accession>
<dbReference type="GO" id="GO:0016788">
    <property type="term" value="F:hydrolase activity, acting on ester bonds"/>
    <property type="evidence" value="ECO:0007669"/>
    <property type="project" value="UniProtKB-ARBA"/>
</dbReference>
<dbReference type="Gene3D" id="3.40.50.1110">
    <property type="entry name" value="SGNH hydrolase"/>
    <property type="match status" value="1"/>
</dbReference>
<proteinExistence type="predicted"/>
<protein>
    <recommendedName>
        <fullName evidence="3">SGNH/GDSL hydrolase family protein</fullName>
    </recommendedName>
</protein>
<reference evidence="2" key="1">
    <citation type="submission" date="2016-10" db="EMBL/GenBank/DDBJ databases">
        <authorList>
            <person name="Varghese N."/>
            <person name="Submissions S."/>
        </authorList>
    </citation>
    <scope>NUCLEOTIDE SEQUENCE [LARGE SCALE GENOMIC DNA]</scope>
    <source>
        <strain evidence="2">IBRC-M 10761</strain>
    </source>
</reference>
<name>A0A1H6ZPX1_9BACT</name>
<evidence type="ECO:0008006" key="3">
    <source>
        <dbReference type="Google" id="ProtNLM"/>
    </source>
</evidence>
<gene>
    <name evidence="1" type="ORF">SAMN05192553_104370</name>
</gene>
<dbReference type="InterPro" id="IPR036514">
    <property type="entry name" value="SGNH_hydro_sf"/>
</dbReference>
<dbReference type="Proteomes" id="UP000199403">
    <property type="component" value="Unassembled WGS sequence"/>
</dbReference>